<dbReference type="InterPro" id="IPR035965">
    <property type="entry name" value="PAS-like_dom_sf"/>
</dbReference>
<keyword evidence="8" id="KW-0547">Nucleotide-binding</keyword>
<dbReference type="Pfam" id="PF00512">
    <property type="entry name" value="HisKA"/>
    <property type="match status" value="1"/>
</dbReference>
<dbReference type="GO" id="GO:0005886">
    <property type="term" value="C:plasma membrane"/>
    <property type="evidence" value="ECO:0007669"/>
    <property type="project" value="UniProtKB-SubCell"/>
</dbReference>
<dbReference type="InterPro" id="IPR011006">
    <property type="entry name" value="CheY-like_superfamily"/>
</dbReference>
<evidence type="ECO:0000259" key="21">
    <source>
        <dbReference type="PROSITE" id="PS50113"/>
    </source>
</evidence>
<dbReference type="InterPro" id="IPR000014">
    <property type="entry name" value="PAS"/>
</dbReference>
<dbReference type="SUPFAM" id="SSF55874">
    <property type="entry name" value="ATPase domain of HSP90 chaperone/DNA topoisomerase II/histidine kinase"/>
    <property type="match status" value="1"/>
</dbReference>
<dbReference type="CDD" id="cd00156">
    <property type="entry name" value="REC"/>
    <property type="match status" value="1"/>
</dbReference>
<evidence type="ECO:0000256" key="8">
    <source>
        <dbReference type="ARBA" id="ARBA00022741"/>
    </source>
</evidence>
<comment type="caution">
    <text evidence="23">The sequence shown here is derived from an EMBL/GenBank/DDBJ whole genome shotgun (WGS) entry which is preliminary data.</text>
</comment>
<dbReference type="InterPro" id="IPR008207">
    <property type="entry name" value="Sig_transdc_His_kin_Hpt_dom"/>
</dbReference>
<dbReference type="Gene3D" id="3.40.50.2300">
    <property type="match status" value="2"/>
</dbReference>
<reference evidence="23 24" key="1">
    <citation type="submission" date="2020-02" db="EMBL/GenBank/DDBJ databases">
        <title>Draft genome sequence of two Spirosoma agri KCTC 52727 and Spirosoma terrae KCTC 52035.</title>
        <authorList>
            <person name="Rojas J."/>
            <person name="Ambika Manirajan B."/>
            <person name="Ratering S."/>
            <person name="Suarez C."/>
            <person name="Schnell S."/>
        </authorList>
    </citation>
    <scope>NUCLEOTIDE SEQUENCE [LARGE SCALE GENOMIC DNA]</scope>
    <source>
        <strain evidence="23 24">KCTC 52727</strain>
    </source>
</reference>
<dbReference type="InterPro" id="IPR001610">
    <property type="entry name" value="PAC"/>
</dbReference>
<evidence type="ECO:0000256" key="12">
    <source>
        <dbReference type="ARBA" id="ARBA00023012"/>
    </source>
</evidence>
<feature type="domain" description="PAS" evidence="20">
    <location>
        <begin position="288"/>
        <end position="358"/>
    </location>
</feature>
<evidence type="ECO:0000256" key="17">
    <source>
        <dbReference type="PROSITE-ProRule" id="PRU00169"/>
    </source>
</evidence>
<dbReference type="Gene3D" id="3.30.450.20">
    <property type="entry name" value="PAS domain"/>
    <property type="match status" value="4"/>
</dbReference>
<dbReference type="SUPFAM" id="SSF52172">
    <property type="entry name" value="CheY-like"/>
    <property type="match status" value="2"/>
</dbReference>
<feature type="domain" description="Response regulatory" evidence="19">
    <location>
        <begin position="1061"/>
        <end position="1179"/>
    </location>
</feature>
<dbReference type="PRINTS" id="PR00344">
    <property type="entry name" value="BCTRLSENSOR"/>
</dbReference>
<dbReference type="InterPro" id="IPR003018">
    <property type="entry name" value="GAF"/>
</dbReference>
<gene>
    <name evidence="23" type="ORF">GK091_13055</name>
</gene>
<feature type="domain" description="Response regulatory" evidence="19">
    <location>
        <begin position="918"/>
        <end position="1038"/>
    </location>
</feature>
<dbReference type="FunFam" id="3.30.565.10:FF:000010">
    <property type="entry name" value="Sensor histidine kinase RcsC"/>
    <property type="match status" value="1"/>
</dbReference>
<feature type="modified residue" description="Phosphohistidine" evidence="16">
    <location>
        <position position="1250"/>
    </location>
</feature>
<dbReference type="EC" id="2.7.13.3" evidence="3"/>
<proteinExistence type="predicted"/>
<dbReference type="CDD" id="cd00082">
    <property type="entry name" value="HisKA"/>
    <property type="match status" value="1"/>
</dbReference>
<evidence type="ECO:0000256" key="2">
    <source>
        <dbReference type="ARBA" id="ARBA00004651"/>
    </source>
</evidence>
<sequence length="1307" mass="147552">MESTPFPPNETKRLDALHRYQILDTLPDKAFDRLTELASLICETPISLVTLIDEKRQWFKSQVGVEGTETSRDISFCQYAILESDIFEVEDTADDVRFKENPFVIDEPKVRFYAGYPLTDPDGYALGTLCVLDRTPRKLTDNQQKAMIMLGEMATALIVEHRQKQELTYFNNLFTLSNDLIFVAGTDGYLKKINPAFHQVVGWDEDYLLTTSLFELVHPDDRVVTQQMISQVASGTTTINFTHRFRCQNGTYRHLQWVATPEPATGYLFAIARDVTDEKQNEAQLHQSEKRFRSFFENSQGLMCIHDLEGKLLSVNSAGAQILGYQADELVGHRLQEIVPPEHHAGFDAYLDSIRKTGKAKGIMHTLHKNGSLHIWLFTNILEHELNGDPYIIGNAIDITRRHQLEVDLMWTKQMLEQTNEVARIGTWEADFAQGTMYWSSVTKAIHDVPDDFKPLLDTGETFFRGKNYDLIVESVDRSIKEGISFDIEVQIVTAANRQVWVRIVGRPEREGTACRRLYGTFQDIDEKKKAEQALINEKLRLAAFVEHAPAAVAMFDKSLTYLAVSQRWLDDYRLLGSVIGLTLYEVSPTLSPAWAAVFDRCLNGAVEKNDEDVWQPDGWDHKQYICWEIRPWYQFDGTIGGVMMFTQDITESCLQRNELTKAKQQAEQASVAKSEFLANMSHEIRTPLNGVIGFTDLVLKTSLNETQHQYLSIVDQSANALLSIINDILDFSKIEAGKLEIAIEKVDVYEISSQAAGIITYQAQNKGLEMLLNLPTDLPRFIYTDSVRLKQILVNLLGNAVKFTETGEIELKITPLTDPTQSYVTFRFEVRDTGIGIKPEMQDRIFDAFSQEDASTTKKYGGTGLGLTISNKLLGLMGSRLDLVSKPGEGSCFSFDITLRAETGDPINWQGMDQIRNVLIVDDNENNRLILRQMFLLKQIGVDEASNGFEALQLLAKNKSYDLILMDYHMPYMDGLETIGKIRANFADTTDKQAIILLHSSSDDEHLMRASETLAISQRLVKPVKMTDLFRTISRLGQHKDSPVPVEIDRPVPIDTQIVHVLLVEDNTINQLLAKTLVRKLIPNAQIMEAINGQEAVDLYSRQRPDLVLMDIQMPVMNGYEATRRIRELEQDHHVPIIALTAGTVKGEREKCLAAGMDDFITKPIVEQSMALLVQKWLKPQPVEPPLPIKEESTDDHFDRQVLINMVGEDEAVLEMLLEAAESELTSSLGMLLQQGETWNLTGLKSAGHKLRGTALSAGMPTLAQLAYRLEHLDQFEPTVVGELLDQTQSEINHVIVLMTKAPSAV</sequence>
<keyword evidence="5 17" id="KW-0597">Phosphoprotein</keyword>
<organism evidence="23 24">
    <name type="scientific">Spirosoma agri</name>
    <dbReference type="NCBI Taxonomy" id="1987381"/>
    <lineage>
        <taxon>Bacteria</taxon>
        <taxon>Pseudomonadati</taxon>
        <taxon>Bacteroidota</taxon>
        <taxon>Cytophagia</taxon>
        <taxon>Cytophagales</taxon>
        <taxon>Cytophagaceae</taxon>
        <taxon>Spirosoma</taxon>
    </lineage>
</organism>
<evidence type="ECO:0000256" key="10">
    <source>
        <dbReference type="ARBA" id="ARBA00022840"/>
    </source>
</evidence>
<dbReference type="SUPFAM" id="SSF55785">
    <property type="entry name" value="PYP-like sensor domain (PAS domain)"/>
    <property type="match status" value="4"/>
</dbReference>
<accession>A0A6M0IJ05</accession>
<dbReference type="SUPFAM" id="SSF47384">
    <property type="entry name" value="Homodimeric domain of signal transducing histidine kinase"/>
    <property type="match status" value="1"/>
</dbReference>
<dbReference type="InterPro" id="IPR003661">
    <property type="entry name" value="HisK_dim/P_dom"/>
</dbReference>
<dbReference type="PROSITE" id="PS50894">
    <property type="entry name" value="HPT"/>
    <property type="match status" value="1"/>
</dbReference>
<dbReference type="FunFam" id="1.10.287.130:FF:000002">
    <property type="entry name" value="Two-component osmosensing histidine kinase"/>
    <property type="match status" value="1"/>
</dbReference>
<dbReference type="InterPro" id="IPR029016">
    <property type="entry name" value="GAF-like_dom_sf"/>
</dbReference>
<evidence type="ECO:0000256" key="7">
    <source>
        <dbReference type="ARBA" id="ARBA00022692"/>
    </source>
</evidence>
<dbReference type="InterPro" id="IPR005467">
    <property type="entry name" value="His_kinase_dom"/>
</dbReference>
<evidence type="ECO:0000259" key="18">
    <source>
        <dbReference type="PROSITE" id="PS50109"/>
    </source>
</evidence>
<comment type="subcellular location">
    <subcellularLocation>
        <location evidence="2">Cell membrane</location>
        <topology evidence="2">Multi-pass membrane protein</topology>
    </subcellularLocation>
</comment>
<dbReference type="Pfam" id="PF08448">
    <property type="entry name" value="PAS_4"/>
    <property type="match status" value="3"/>
</dbReference>
<dbReference type="Pfam" id="PF01627">
    <property type="entry name" value="Hpt"/>
    <property type="match status" value="1"/>
</dbReference>
<evidence type="ECO:0000259" key="19">
    <source>
        <dbReference type="PROSITE" id="PS50110"/>
    </source>
</evidence>
<comment type="subunit">
    <text evidence="14">At low DSF concentrations, interacts with RpfF.</text>
</comment>
<keyword evidence="12" id="KW-0902">Two-component regulatory system</keyword>
<dbReference type="PROSITE" id="PS50112">
    <property type="entry name" value="PAS"/>
    <property type="match status" value="2"/>
</dbReference>
<keyword evidence="24" id="KW-1185">Reference proteome</keyword>
<keyword evidence="4" id="KW-1003">Cell membrane</keyword>
<dbReference type="InterPro" id="IPR013656">
    <property type="entry name" value="PAS_4"/>
</dbReference>
<dbReference type="SMART" id="SM00091">
    <property type="entry name" value="PAS"/>
    <property type="match status" value="3"/>
</dbReference>
<evidence type="ECO:0000256" key="5">
    <source>
        <dbReference type="ARBA" id="ARBA00022553"/>
    </source>
</evidence>
<evidence type="ECO:0000313" key="24">
    <source>
        <dbReference type="Proteomes" id="UP000477386"/>
    </source>
</evidence>
<dbReference type="Gene3D" id="1.20.120.160">
    <property type="entry name" value="HPT domain"/>
    <property type="match status" value="1"/>
</dbReference>
<dbReference type="SUPFAM" id="SSF55781">
    <property type="entry name" value="GAF domain-like"/>
    <property type="match status" value="1"/>
</dbReference>
<protein>
    <recommendedName>
        <fullName evidence="15">Sensory/regulatory protein RpfC</fullName>
        <ecNumber evidence="3">2.7.13.3</ecNumber>
    </recommendedName>
</protein>
<dbReference type="GO" id="GO:0000155">
    <property type="term" value="F:phosphorelay sensor kinase activity"/>
    <property type="evidence" value="ECO:0007669"/>
    <property type="project" value="InterPro"/>
</dbReference>
<comment type="catalytic activity">
    <reaction evidence="1">
        <text>ATP + protein L-histidine = ADP + protein N-phospho-L-histidine.</text>
        <dbReference type="EC" id="2.7.13.3"/>
    </reaction>
</comment>
<feature type="domain" description="PAC" evidence="21">
    <location>
        <begin position="486"/>
        <end position="537"/>
    </location>
</feature>
<evidence type="ECO:0000259" key="20">
    <source>
        <dbReference type="PROSITE" id="PS50112"/>
    </source>
</evidence>
<dbReference type="SMART" id="SM00387">
    <property type="entry name" value="HATPase_c"/>
    <property type="match status" value="1"/>
</dbReference>
<feature type="domain" description="HPt" evidence="22">
    <location>
        <begin position="1211"/>
        <end position="1303"/>
    </location>
</feature>
<dbReference type="InterPro" id="IPR036890">
    <property type="entry name" value="HATPase_C_sf"/>
</dbReference>
<dbReference type="Gene3D" id="3.30.565.10">
    <property type="entry name" value="Histidine kinase-like ATPase, C-terminal domain"/>
    <property type="match status" value="1"/>
</dbReference>
<dbReference type="Pfam" id="PF02518">
    <property type="entry name" value="HATPase_c"/>
    <property type="match status" value="1"/>
</dbReference>
<dbReference type="PROSITE" id="PS50110">
    <property type="entry name" value="RESPONSE_REGULATORY"/>
    <property type="match status" value="2"/>
</dbReference>
<dbReference type="SMART" id="SM00065">
    <property type="entry name" value="GAF"/>
    <property type="match status" value="1"/>
</dbReference>
<evidence type="ECO:0000256" key="13">
    <source>
        <dbReference type="ARBA" id="ARBA00023136"/>
    </source>
</evidence>
<evidence type="ECO:0000256" key="4">
    <source>
        <dbReference type="ARBA" id="ARBA00022475"/>
    </source>
</evidence>
<keyword evidence="13" id="KW-0472">Membrane</keyword>
<dbReference type="InterPro" id="IPR004358">
    <property type="entry name" value="Sig_transdc_His_kin-like_C"/>
</dbReference>
<keyword evidence="6" id="KW-0808">Transferase</keyword>
<feature type="domain" description="Histidine kinase" evidence="18">
    <location>
        <begin position="680"/>
        <end position="902"/>
    </location>
</feature>
<evidence type="ECO:0000256" key="15">
    <source>
        <dbReference type="ARBA" id="ARBA00068150"/>
    </source>
</evidence>
<dbReference type="SMART" id="SM00388">
    <property type="entry name" value="HisKA"/>
    <property type="match status" value="1"/>
</dbReference>
<evidence type="ECO:0000259" key="22">
    <source>
        <dbReference type="PROSITE" id="PS50894"/>
    </source>
</evidence>
<dbReference type="PROSITE" id="PS50113">
    <property type="entry name" value="PAC"/>
    <property type="match status" value="1"/>
</dbReference>
<dbReference type="GO" id="GO:0005524">
    <property type="term" value="F:ATP binding"/>
    <property type="evidence" value="ECO:0007669"/>
    <property type="project" value="UniProtKB-KW"/>
</dbReference>
<evidence type="ECO:0000256" key="1">
    <source>
        <dbReference type="ARBA" id="ARBA00000085"/>
    </source>
</evidence>
<dbReference type="InterPro" id="IPR036641">
    <property type="entry name" value="HPT_dom_sf"/>
</dbReference>
<dbReference type="Gene3D" id="3.30.450.40">
    <property type="match status" value="1"/>
</dbReference>
<keyword evidence="10" id="KW-0067">ATP-binding</keyword>
<evidence type="ECO:0000256" key="9">
    <source>
        <dbReference type="ARBA" id="ARBA00022777"/>
    </source>
</evidence>
<dbReference type="CDD" id="cd16922">
    <property type="entry name" value="HATPase_EvgS-ArcB-TorS-like"/>
    <property type="match status" value="1"/>
</dbReference>
<dbReference type="Proteomes" id="UP000477386">
    <property type="component" value="Unassembled WGS sequence"/>
</dbReference>
<feature type="modified residue" description="4-aspartylphosphate" evidence="17">
    <location>
        <position position="968"/>
    </location>
</feature>
<evidence type="ECO:0000313" key="23">
    <source>
        <dbReference type="EMBL" id="NEU67812.1"/>
    </source>
</evidence>
<dbReference type="CDD" id="cd17546">
    <property type="entry name" value="REC_hyHK_CKI1_RcsC-like"/>
    <property type="match status" value="1"/>
</dbReference>
<evidence type="ECO:0000256" key="16">
    <source>
        <dbReference type="PROSITE-ProRule" id="PRU00110"/>
    </source>
</evidence>
<evidence type="ECO:0000256" key="14">
    <source>
        <dbReference type="ARBA" id="ARBA00064003"/>
    </source>
</evidence>
<dbReference type="EMBL" id="JAAGNZ010000001">
    <property type="protein sequence ID" value="NEU67812.1"/>
    <property type="molecule type" value="Genomic_DNA"/>
</dbReference>
<dbReference type="InterPro" id="IPR001789">
    <property type="entry name" value="Sig_transdc_resp-reg_receiver"/>
</dbReference>
<dbReference type="SMART" id="SM00448">
    <property type="entry name" value="REC"/>
    <property type="match status" value="2"/>
</dbReference>
<dbReference type="Pfam" id="PF00072">
    <property type="entry name" value="Response_reg"/>
    <property type="match status" value="2"/>
</dbReference>
<evidence type="ECO:0000256" key="6">
    <source>
        <dbReference type="ARBA" id="ARBA00022679"/>
    </source>
</evidence>
<dbReference type="NCBIfam" id="TIGR00229">
    <property type="entry name" value="sensory_box"/>
    <property type="match status" value="2"/>
</dbReference>
<dbReference type="PANTHER" id="PTHR45339:SF1">
    <property type="entry name" value="HYBRID SIGNAL TRANSDUCTION HISTIDINE KINASE J"/>
    <property type="match status" value="1"/>
</dbReference>
<feature type="domain" description="PAS" evidence="20">
    <location>
        <begin position="166"/>
        <end position="236"/>
    </location>
</feature>
<dbReference type="Gene3D" id="1.10.287.130">
    <property type="match status" value="1"/>
</dbReference>
<dbReference type="InterPro" id="IPR036097">
    <property type="entry name" value="HisK_dim/P_sf"/>
</dbReference>
<dbReference type="SUPFAM" id="SSF47226">
    <property type="entry name" value="Histidine-containing phosphotransfer domain, HPT domain"/>
    <property type="match status" value="1"/>
</dbReference>
<evidence type="ECO:0000256" key="3">
    <source>
        <dbReference type="ARBA" id="ARBA00012438"/>
    </source>
</evidence>
<dbReference type="CDD" id="cd00130">
    <property type="entry name" value="PAS"/>
    <property type="match status" value="2"/>
</dbReference>
<dbReference type="PROSITE" id="PS50109">
    <property type="entry name" value="HIS_KIN"/>
    <property type="match status" value="1"/>
</dbReference>
<dbReference type="SMART" id="SM00086">
    <property type="entry name" value="PAC"/>
    <property type="match status" value="3"/>
</dbReference>
<name>A0A6M0IJ05_9BACT</name>
<dbReference type="PANTHER" id="PTHR45339">
    <property type="entry name" value="HYBRID SIGNAL TRANSDUCTION HISTIDINE KINASE J"/>
    <property type="match status" value="1"/>
</dbReference>
<dbReference type="InterPro" id="IPR000700">
    <property type="entry name" value="PAS-assoc_C"/>
</dbReference>
<keyword evidence="7" id="KW-0812">Transmembrane</keyword>
<evidence type="ECO:0000256" key="11">
    <source>
        <dbReference type="ARBA" id="ARBA00022989"/>
    </source>
</evidence>
<feature type="modified residue" description="4-aspartylphosphate" evidence="17">
    <location>
        <position position="1112"/>
    </location>
</feature>
<keyword evidence="9" id="KW-0418">Kinase</keyword>
<dbReference type="InterPro" id="IPR003594">
    <property type="entry name" value="HATPase_dom"/>
</dbReference>
<keyword evidence="11" id="KW-1133">Transmembrane helix</keyword>